<evidence type="ECO:0000256" key="2">
    <source>
        <dbReference type="ARBA" id="ARBA00023002"/>
    </source>
</evidence>
<evidence type="ECO:0000256" key="3">
    <source>
        <dbReference type="ARBA" id="ARBA00023004"/>
    </source>
</evidence>
<keyword evidence="7" id="KW-0223">Dioxygenase</keyword>
<dbReference type="PANTHER" id="PTHR10696:SF56">
    <property type="entry name" value="TAUD_TFDA-LIKE DOMAIN-CONTAINING PROTEIN"/>
    <property type="match status" value="1"/>
</dbReference>
<dbReference type="PANTHER" id="PTHR10696">
    <property type="entry name" value="GAMMA-BUTYROBETAINE HYDROXYLASE-RELATED"/>
    <property type="match status" value="1"/>
</dbReference>
<evidence type="ECO:0000313" key="8">
    <source>
        <dbReference type="Proteomes" id="UP001596263"/>
    </source>
</evidence>
<keyword evidence="2 7" id="KW-0560">Oxidoreductase</keyword>
<name>A0ABW0CVK6_STRCD</name>
<gene>
    <name evidence="7" type="ORF">ACFPQ9_39670</name>
</gene>
<keyword evidence="3" id="KW-0408">Iron</keyword>
<dbReference type="EC" id="1.14.11.-" evidence="7"/>
<dbReference type="GO" id="GO:0051213">
    <property type="term" value="F:dioxygenase activity"/>
    <property type="evidence" value="ECO:0007669"/>
    <property type="project" value="UniProtKB-KW"/>
</dbReference>
<proteinExistence type="predicted"/>
<keyword evidence="4" id="KW-0045">Antibiotic biosynthesis</keyword>
<accession>A0ABW0CVK6</accession>
<evidence type="ECO:0000259" key="6">
    <source>
        <dbReference type="Pfam" id="PF02668"/>
    </source>
</evidence>
<evidence type="ECO:0000313" key="7">
    <source>
        <dbReference type="EMBL" id="MFC5219950.1"/>
    </source>
</evidence>
<comment type="caution">
    <text evidence="7">The sequence shown here is derived from an EMBL/GenBank/DDBJ whole genome shotgun (WGS) entry which is preliminary data.</text>
</comment>
<evidence type="ECO:0000256" key="1">
    <source>
        <dbReference type="ARBA" id="ARBA00001954"/>
    </source>
</evidence>
<evidence type="ECO:0000256" key="5">
    <source>
        <dbReference type="SAM" id="MobiDB-lite"/>
    </source>
</evidence>
<sequence length="355" mass="39154">MTGMTETGEAAHAPCSGPSVWRGGNLANDPEQWTVRLSPHQLAEIDSAVTEARRRDRTLLKVTAADFPLPTLAQELGRIAEVLEHGRGFVLVKGIPVEELGEPAASTVLWGLGQYLGRPVPQNADGHLLGHVRDTGRSLADPAARGYQTRAALPFHTDGADLLALLSLRGPRTGGRTSLVSAAVVHDTVLAGRPDLAERLYRTYFFDRREEHAPEEPPYAAASLAVRRGGALSMRYNRCYLESAQRFPQVPRLEPADVELFDLIDNVAGSPEFRLDIDLRPGDLLLLNTHTIMHARAEFEDHDRPELKRHLLRLWLALPHRPRTDDALAGVTPRDVIRRRNAASQAGTTPRRQPT</sequence>
<protein>
    <submittedName>
        <fullName evidence="7">TauD/TfdA family dioxygenase</fullName>
        <ecNumber evidence="7">1.14.11.-</ecNumber>
    </submittedName>
</protein>
<dbReference type="InterPro" id="IPR042098">
    <property type="entry name" value="TauD-like_sf"/>
</dbReference>
<feature type="region of interest" description="Disordered" evidence="5">
    <location>
        <begin position="1"/>
        <end position="24"/>
    </location>
</feature>
<reference evidence="8" key="1">
    <citation type="journal article" date="2019" name="Int. J. Syst. Evol. Microbiol.">
        <title>The Global Catalogue of Microorganisms (GCM) 10K type strain sequencing project: providing services to taxonomists for standard genome sequencing and annotation.</title>
        <authorList>
            <consortium name="The Broad Institute Genomics Platform"/>
            <consortium name="The Broad Institute Genome Sequencing Center for Infectious Disease"/>
            <person name="Wu L."/>
            <person name="Ma J."/>
        </authorList>
    </citation>
    <scope>NUCLEOTIDE SEQUENCE [LARGE SCALE GENOMIC DNA]</scope>
    <source>
        <strain evidence="8">KCTC 42586</strain>
    </source>
</reference>
<feature type="domain" description="TauD/TfdA-like" evidence="6">
    <location>
        <begin position="62"/>
        <end position="315"/>
    </location>
</feature>
<evidence type="ECO:0000256" key="4">
    <source>
        <dbReference type="ARBA" id="ARBA00023194"/>
    </source>
</evidence>
<dbReference type="SUPFAM" id="SSF51197">
    <property type="entry name" value="Clavaminate synthase-like"/>
    <property type="match status" value="1"/>
</dbReference>
<organism evidence="7 8">
    <name type="scientific">Streptomyces coerulescens</name>
    <dbReference type="NCBI Taxonomy" id="29304"/>
    <lineage>
        <taxon>Bacteria</taxon>
        <taxon>Bacillati</taxon>
        <taxon>Actinomycetota</taxon>
        <taxon>Actinomycetes</taxon>
        <taxon>Kitasatosporales</taxon>
        <taxon>Streptomycetaceae</taxon>
        <taxon>Streptomyces</taxon>
    </lineage>
</organism>
<dbReference type="Gene3D" id="3.60.130.10">
    <property type="entry name" value="Clavaminate synthase-like"/>
    <property type="match status" value="1"/>
</dbReference>
<comment type="cofactor">
    <cofactor evidence="1">
        <name>Fe(2+)</name>
        <dbReference type="ChEBI" id="CHEBI:29033"/>
    </cofactor>
</comment>
<dbReference type="Pfam" id="PF02668">
    <property type="entry name" value="TauD"/>
    <property type="match status" value="1"/>
</dbReference>
<dbReference type="EMBL" id="JBHSKM010000044">
    <property type="protein sequence ID" value="MFC5219950.1"/>
    <property type="molecule type" value="Genomic_DNA"/>
</dbReference>
<dbReference type="InterPro" id="IPR050411">
    <property type="entry name" value="AlphaKG_dependent_hydroxylases"/>
</dbReference>
<dbReference type="InterPro" id="IPR003819">
    <property type="entry name" value="TauD/TfdA-like"/>
</dbReference>
<dbReference type="Proteomes" id="UP001596263">
    <property type="component" value="Unassembled WGS sequence"/>
</dbReference>
<feature type="compositionally biased region" description="Polar residues" evidence="5">
    <location>
        <begin position="342"/>
        <end position="355"/>
    </location>
</feature>
<keyword evidence="8" id="KW-1185">Reference proteome</keyword>
<feature type="region of interest" description="Disordered" evidence="5">
    <location>
        <begin position="335"/>
        <end position="355"/>
    </location>
</feature>
<dbReference type="RefSeq" id="WP_380864312.1">
    <property type="nucleotide sequence ID" value="NZ_JBHSKM010000044.1"/>
</dbReference>